<evidence type="ECO:0000259" key="1">
    <source>
        <dbReference type="Pfam" id="PF00646"/>
    </source>
</evidence>
<dbReference type="InterPro" id="IPR036047">
    <property type="entry name" value="F-box-like_dom_sf"/>
</dbReference>
<accession>A0AAV8CZA8</accession>
<dbReference type="InterPro" id="IPR050942">
    <property type="entry name" value="F-box_BR-signaling"/>
</dbReference>
<evidence type="ECO:0000313" key="4">
    <source>
        <dbReference type="EMBL" id="KAJ4759858.1"/>
    </source>
</evidence>
<dbReference type="InterPro" id="IPR001810">
    <property type="entry name" value="F-box_dom"/>
</dbReference>
<dbReference type="CDD" id="cd09917">
    <property type="entry name" value="F-box_SF"/>
    <property type="match status" value="1"/>
</dbReference>
<dbReference type="EMBL" id="JAMFTS010000004">
    <property type="protein sequence ID" value="KAJ4759855.1"/>
    <property type="molecule type" value="Genomic_DNA"/>
</dbReference>
<evidence type="ECO:0000313" key="3">
    <source>
        <dbReference type="EMBL" id="KAJ4759855.1"/>
    </source>
</evidence>
<organism evidence="3 5">
    <name type="scientific">Rhynchospora pubera</name>
    <dbReference type="NCBI Taxonomy" id="906938"/>
    <lineage>
        <taxon>Eukaryota</taxon>
        <taxon>Viridiplantae</taxon>
        <taxon>Streptophyta</taxon>
        <taxon>Embryophyta</taxon>
        <taxon>Tracheophyta</taxon>
        <taxon>Spermatophyta</taxon>
        <taxon>Magnoliopsida</taxon>
        <taxon>Liliopsida</taxon>
        <taxon>Poales</taxon>
        <taxon>Cyperaceae</taxon>
        <taxon>Cyperoideae</taxon>
        <taxon>Rhynchosporeae</taxon>
        <taxon>Rhynchospora</taxon>
    </lineage>
</organism>
<feature type="domain" description="KIB1-4 beta-propeller" evidence="2">
    <location>
        <begin position="82"/>
        <end position="316"/>
    </location>
</feature>
<dbReference type="AlphaFoldDB" id="A0AAV8CZA8"/>
<gene>
    <name evidence="3" type="ORF">LUZ62_070230</name>
    <name evidence="4" type="ORF">LUZ62_070233</name>
</gene>
<dbReference type="PANTHER" id="PTHR44259:SF114">
    <property type="entry name" value="OS06G0707300 PROTEIN"/>
    <property type="match status" value="1"/>
</dbReference>
<reference evidence="3" key="1">
    <citation type="submission" date="2022-08" db="EMBL/GenBank/DDBJ databases">
        <authorList>
            <person name="Marques A."/>
        </authorList>
    </citation>
    <scope>NUCLEOTIDE SEQUENCE</scope>
    <source>
        <strain evidence="3">RhyPub2mFocal</strain>
        <tissue evidence="3">Leaves</tissue>
    </source>
</reference>
<dbReference type="SUPFAM" id="SSF81383">
    <property type="entry name" value="F-box domain"/>
    <property type="match status" value="1"/>
</dbReference>
<dbReference type="Proteomes" id="UP001140206">
    <property type="component" value="Chromosome 4"/>
</dbReference>
<dbReference type="EMBL" id="JAMFTS010000004">
    <property type="protein sequence ID" value="KAJ4759858.1"/>
    <property type="molecule type" value="Genomic_DNA"/>
</dbReference>
<dbReference type="Pfam" id="PF00646">
    <property type="entry name" value="F-box"/>
    <property type="match status" value="1"/>
</dbReference>
<dbReference type="PANTHER" id="PTHR44259">
    <property type="entry name" value="OS07G0183000 PROTEIN-RELATED"/>
    <property type="match status" value="1"/>
</dbReference>
<dbReference type="Pfam" id="PF03478">
    <property type="entry name" value="Beta-prop_KIB1-4"/>
    <property type="match status" value="1"/>
</dbReference>
<sequence length="349" mass="40088">MEVIEPIPPLERPEGLWVDWSDLPVEMLQEISKMLRDIFDFVYFRAVCKKWRSATSISDLPPQLPWLLERQFNSSNNETLRFYSLFSDKIRTIHCPLARGKFFTGPSHGYLYAASHGSLHLNCYLLNPITKDVLPFASTRYQRPFLVCMGPDPVKSDDYMAFIDDTFSQTMGFYRPRYWEWTYVQMPSLELNLYHPCLKGAYYMSEDETGDTVVVDIACGFSFTVPSPKIPASSDHVYFVESAGKILRIDKQLNRSFAIYHLHVEGEIGQSRWVKTNCIGNQILFLDLRNGISITASPSTGLRGNCVYYLESPGVLKYNIEDGQTEKVPCPFKTGSTWLVPDVIDYQRK</sequence>
<dbReference type="InterPro" id="IPR005174">
    <property type="entry name" value="KIB1-4_b-propeller"/>
</dbReference>
<protein>
    <submittedName>
        <fullName evidence="3">F-box SKIP23-like protein (DUF295)</fullName>
    </submittedName>
</protein>
<proteinExistence type="predicted"/>
<dbReference type="Gene3D" id="1.20.1280.50">
    <property type="match status" value="1"/>
</dbReference>
<feature type="domain" description="F-box" evidence="1">
    <location>
        <begin position="20"/>
        <end position="57"/>
    </location>
</feature>
<evidence type="ECO:0000313" key="5">
    <source>
        <dbReference type="Proteomes" id="UP001140206"/>
    </source>
</evidence>
<comment type="caution">
    <text evidence="3">The sequence shown here is derived from an EMBL/GenBank/DDBJ whole genome shotgun (WGS) entry which is preliminary data.</text>
</comment>
<name>A0AAV8CZA8_9POAL</name>
<evidence type="ECO:0000259" key="2">
    <source>
        <dbReference type="Pfam" id="PF03478"/>
    </source>
</evidence>
<keyword evidence="5" id="KW-1185">Reference proteome</keyword>